<dbReference type="Proteomes" id="UP001056120">
    <property type="component" value="Linkage Group LG05"/>
</dbReference>
<sequence>MRRTKQSLGADEGMRRNKQSLTHLKKMATIFQRIEANTSLSSFRSPSSVTVNESPSDLVLQDRKQKKISEKGLNCIIRFRP</sequence>
<evidence type="ECO:0000313" key="1">
    <source>
        <dbReference type="EMBL" id="KAI3816574.1"/>
    </source>
</evidence>
<proteinExistence type="predicted"/>
<dbReference type="EMBL" id="CM042022">
    <property type="protein sequence ID" value="KAI3816574.1"/>
    <property type="molecule type" value="Genomic_DNA"/>
</dbReference>
<accession>A0ACB9J8R4</accession>
<name>A0ACB9J8R4_9ASTR</name>
<reference evidence="2" key="1">
    <citation type="journal article" date="2022" name="Mol. Ecol. Resour.">
        <title>The genomes of chicory, endive, great burdock and yacon provide insights into Asteraceae palaeo-polyploidization history and plant inulin production.</title>
        <authorList>
            <person name="Fan W."/>
            <person name="Wang S."/>
            <person name="Wang H."/>
            <person name="Wang A."/>
            <person name="Jiang F."/>
            <person name="Liu H."/>
            <person name="Zhao H."/>
            <person name="Xu D."/>
            <person name="Zhang Y."/>
        </authorList>
    </citation>
    <scope>NUCLEOTIDE SEQUENCE [LARGE SCALE GENOMIC DNA]</scope>
    <source>
        <strain evidence="2">cv. Yunnan</strain>
    </source>
</reference>
<evidence type="ECO:0000313" key="2">
    <source>
        <dbReference type="Proteomes" id="UP001056120"/>
    </source>
</evidence>
<organism evidence="1 2">
    <name type="scientific">Smallanthus sonchifolius</name>
    <dbReference type="NCBI Taxonomy" id="185202"/>
    <lineage>
        <taxon>Eukaryota</taxon>
        <taxon>Viridiplantae</taxon>
        <taxon>Streptophyta</taxon>
        <taxon>Embryophyta</taxon>
        <taxon>Tracheophyta</taxon>
        <taxon>Spermatophyta</taxon>
        <taxon>Magnoliopsida</taxon>
        <taxon>eudicotyledons</taxon>
        <taxon>Gunneridae</taxon>
        <taxon>Pentapetalae</taxon>
        <taxon>asterids</taxon>
        <taxon>campanulids</taxon>
        <taxon>Asterales</taxon>
        <taxon>Asteraceae</taxon>
        <taxon>Asteroideae</taxon>
        <taxon>Heliantheae alliance</taxon>
        <taxon>Millerieae</taxon>
        <taxon>Smallanthus</taxon>
    </lineage>
</organism>
<gene>
    <name evidence="1" type="ORF">L1987_16276</name>
</gene>
<reference evidence="1 2" key="2">
    <citation type="journal article" date="2022" name="Mol. Ecol. Resour.">
        <title>The genomes of chicory, endive, great burdock and yacon provide insights into Asteraceae paleo-polyploidization history and plant inulin production.</title>
        <authorList>
            <person name="Fan W."/>
            <person name="Wang S."/>
            <person name="Wang H."/>
            <person name="Wang A."/>
            <person name="Jiang F."/>
            <person name="Liu H."/>
            <person name="Zhao H."/>
            <person name="Xu D."/>
            <person name="Zhang Y."/>
        </authorList>
    </citation>
    <scope>NUCLEOTIDE SEQUENCE [LARGE SCALE GENOMIC DNA]</scope>
    <source>
        <strain evidence="2">cv. Yunnan</strain>
        <tissue evidence="1">Leaves</tissue>
    </source>
</reference>
<comment type="caution">
    <text evidence="1">The sequence shown here is derived from an EMBL/GenBank/DDBJ whole genome shotgun (WGS) entry which is preliminary data.</text>
</comment>
<keyword evidence="2" id="KW-1185">Reference proteome</keyword>
<protein>
    <submittedName>
        <fullName evidence="1">Uncharacterized protein</fullName>
    </submittedName>
</protein>